<dbReference type="InterPro" id="IPR003593">
    <property type="entry name" value="AAA+_ATPase"/>
</dbReference>
<dbReference type="InterPro" id="IPR027417">
    <property type="entry name" value="P-loop_NTPase"/>
</dbReference>
<name>A0ABR9U712_9CYAN</name>
<dbReference type="Gene3D" id="3.40.50.300">
    <property type="entry name" value="P-loop containing nucleotide triphosphate hydrolases"/>
    <property type="match status" value="1"/>
</dbReference>
<accession>A0ABR9U712</accession>
<keyword evidence="3" id="KW-1185">Reference proteome</keyword>
<dbReference type="EMBL" id="JADEWU010000004">
    <property type="protein sequence ID" value="MBE9142239.1"/>
    <property type="molecule type" value="Genomic_DNA"/>
</dbReference>
<gene>
    <name evidence="2" type="ORF">IQ236_03250</name>
</gene>
<dbReference type="Proteomes" id="UP000640725">
    <property type="component" value="Unassembled WGS sequence"/>
</dbReference>
<dbReference type="Pfam" id="PF01637">
    <property type="entry name" value="ATPase_2"/>
    <property type="match status" value="1"/>
</dbReference>
<dbReference type="Pfam" id="PF26355">
    <property type="entry name" value="HTH_VMAP-M9"/>
    <property type="match status" value="1"/>
</dbReference>
<protein>
    <submittedName>
        <fullName evidence="2">AAA family ATPase</fullName>
    </submittedName>
</protein>
<dbReference type="RefSeq" id="WP_193867937.1">
    <property type="nucleotide sequence ID" value="NZ_JADEWU010000004.1"/>
</dbReference>
<evidence type="ECO:0000313" key="3">
    <source>
        <dbReference type="Proteomes" id="UP000640725"/>
    </source>
</evidence>
<evidence type="ECO:0000313" key="2">
    <source>
        <dbReference type="EMBL" id="MBE9142239.1"/>
    </source>
</evidence>
<reference evidence="2 3" key="1">
    <citation type="submission" date="2020-10" db="EMBL/GenBank/DDBJ databases">
        <authorList>
            <person name="Castelo-Branco R."/>
            <person name="Eusebio N."/>
            <person name="Adriana R."/>
            <person name="Vieira A."/>
            <person name="Brugerolle De Fraissinette N."/>
            <person name="Rezende De Castro R."/>
            <person name="Schneider M.P."/>
            <person name="Vasconcelos V."/>
            <person name="Leao P.N."/>
        </authorList>
    </citation>
    <scope>NUCLEOTIDE SEQUENCE [LARGE SCALE GENOMIC DNA]</scope>
    <source>
        <strain evidence="2 3">LEGE 06226</strain>
    </source>
</reference>
<dbReference type="InterPro" id="IPR011579">
    <property type="entry name" value="ATPase_dom"/>
</dbReference>
<proteinExistence type="predicted"/>
<feature type="domain" description="AAA+ ATPase" evidence="1">
    <location>
        <begin position="159"/>
        <end position="309"/>
    </location>
</feature>
<dbReference type="InterPro" id="IPR058651">
    <property type="entry name" value="HTH_VMAP-M9"/>
</dbReference>
<evidence type="ECO:0000259" key="1">
    <source>
        <dbReference type="SMART" id="SM00382"/>
    </source>
</evidence>
<comment type="caution">
    <text evidence="2">The sequence shown here is derived from an EMBL/GenBank/DDBJ whole genome shotgun (WGS) entry which is preliminary data.</text>
</comment>
<dbReference type="SMART" id="SM00382">
    <property type="entry name" value="AAA"/>
    <property type="match status" value="1"/>
</dbReference>
<sequence length="459" mass="52767">MELKEILRFADEKVFAKTGKHLDDLQEAILKETFHGRKYAKIAQDRDCTEGYVRVAAADLWNILSDVFGEEVSKVNVRSILERAKFYNSYSSAISENYGTVNNNLNVCQERARSPTETPNSQQTPKQPYIDLGDAPEIFSFFDRTSQLSTLENWITQDRTRLIALLGISGIGKTTLALHLIDQIKTQFDYIIYRSLRFSPPLEKYLSKILRIFSESSEIPQNIETKISQTLDYLRKYRCLIILDDVQTLFSSNQLAGQYKLGYEDYQLFFKQISEVNHNSCFLLISSEKPREIAELEKSNSPIHSLVLGSLGLGAKEILSSYQLLEAETWETLINIYQGNPLWLNITAALIRELFSGKVTDFLQYDMPLLDQSLQLRLEQLLGRLTEEEVTVMTQLSQETEVVTLAEILNKTQLSHSELINAIKSLCMRFLLETQEREKITFFTLNPVVPQYVKARQKH</sequence>
<dbReference type="SUPFAM" id="SSF52540">
    <property type="entry name" value="P-loop containing nucleoside triphosphate hydrolases"/>
    <property type="match status" value="1"/>
</dbReference>
<organism evidence="2 3">
    <name type="scientific">Planktothrix mougeotii LEGE 06226</name>
    <dbReference type="NCBI Taxonomy" id="1828728"/>
    <lineage>
        <taxon>Bacteria</taxon>
        <taxon>Bacillati</taxon>
        <taxon>Cyanobacteriota</taxon>
        <taxon>Cyanophyceae</taxon>
        <taxon>Oscillatoriophycideae</taxon>
        <taxon>Oscillatoriales</taxon>
        <taxon>Microcoleaceae</taxon>
        <taxon>Planktothrix</taxon>
    </lineage>
</organism>
<dbReference type="PRINTS" id="PR00364">
    <property type="entry name" value="DISEASERSIST"/>
</dbReference>